<organism evidence="1 2">
    <name type="scientific">Desulfosporosinus acididurans</name>
    <dbReference type="NCBI Taxonomy" id="476652"/>
    <lineage>
        <taxon>Bacteria</taxon>
        <taxon>Bacillati</taxon>
        <taxon>Bacillota</taxon>
        <taxon>Clostridia</taxon>
        <taxon>Eubacteriales</taxon>
        <taxon>Desulfitobacteriaceae</taxon>
        <taxon>Desulfosporosinus</taxon>
    </lineage>
</organism>
<sequence>MAFLLQRKGILSTDDRAERVEFLCGTCKWGTIKDQNNMLK</sequence>
<evidence type="ECO:0000313" key="1">
    <source>
        <dbReference type="EMBL" id="KLU65902.1"/>
    </source>
</evidence>
<protein>
    <submittedName>
        <fullName evidence="1">Uncharacterized protein</fullName>
    </submittedName>
</protein>
<name>A0A0J1FRG5_9FIRM</name>
<dbReference type="EMBL" id="LDZY01000006">
    <property type="protein sequence ID" value="KLU65902.1"/>
    <property type="molecule type" value="Genomic_DNA"/>
</dbReference>
<evidence type="ECO:0000313" key="2">
    <source>
        <dbReference type="Proteomes" id="UP000036356"/>
    </source>
</evidence>
<gene>
    <name evidence="1" type="ORF">DEAC_c19410</name>
</gene>
<dbReference type="AlphaFoldDB" id="A0A0J1FRG5"/>
<keyword evidence="2" id="KW-1185">Reference proteome</keyword>
<dbReference type="PATRIC" id="fig|476652.3.peg.2007"/>
<dbReference type="Proteomes" id="UP000036356">
    <property type="component" value="Unassembled WGS sequence"/>
</dbReference>
<dbReference type="STRING" id="476652.DEAC_c19410"/>
<accession>A0A0J1FRG5</accession>
<proteinExistence type="predicted"/>
<reference evidence="1 2" key="1">
    <citation type="submission" date="2015-06" db="EMBL/GenBank/DDBJ databases">
        <title>Draft genome of the moderately acidophilic sulfate reducer Candidatus Desulfosporosinus acididurans strain M1.</title>
        <authorList>
            <person name="Poehlein A."/>
            <person name="Petzsch P."/>
            <person name="Johnson B.D."/>
            <person name="Schloemann M."/>
            <person name="Daniel R."/>
            <person name="Muehling M."/>
        </authorList>
    </citation>
    <scope>NUCLEOTIDE SEQUENCE [LARGE SCALE GENOMIC DNA]</scope>
    <source>
        <strain evidence="1 2">M1</strain>
    </source>
</reference>
<comment type="caution">
    <text evidence="1">The sequence shown here is derived from an EMBL/GenBank/DDBJ whole genome shotgun (WGS) entry which is preliminary data.</text>
</comment>